<keyword evidence="6 8" id="KW-0408">Iron</keyword>
<dbReference type="Gene3D" id="2.40.50.140">
    <property type="entry name" value="Nucleic acid-binding proteins"/>
    <property type="match status" value="1"/>
</dbReference>
<dbReference type="eggNOG" id="COG0621">
    <property type="taxonomic scope" value="Bacteria"/>
</dbReference>
<feature type="binding site" evidence="8">
    <location>
        <position position="145"/>
    </location>
    <ligand>
        <name>[4Fe-4S] cluster</name>
        <dbReference type="ChEBI" id="CHEBI:49883"/>
        <label>2</label>
        <note>4Fe-4S-S-AdoMet</note>
    </ligand>
</feature>
<dbReference type="CDD" id="cd01335">
    <property type="entry name" value="Radical_SAM"/>
    <property type="match status" value="1"/>
</dbReference>
<dbReference type="GO" id="GO:0005829">
    <property type="term" value="C:cytosol"/>
    <property type="evidence" value="ECO:0007669"/>
    <property type="project" value="TreeGrafter"/>
</dbReference>
<keyword evidence="2 8" id="KW-0963">Cytoplasm</keyword>
<feature type="binding site" evidence="8">
    <location>
        <position position="149"/>
    </location>
    <ligand>
        <name>[4Fe-4S] cluster</name>
        <dbReference type="ChEBI" id="CHEBI:49883"/>
        <label>2</label>
        <note>4Fe-4S-S-AdoMet</note>
    </ligand>
</feature>
<sequence length="436" mass="49024">MKKLHLVSLGCNKNLVDSEVMLGKLRAYELCDDASQADVLIVNTCGFIGPAKEESLNTIFALHEARKKGSLLVMAGCLSERYKEDLTKELKEVDLFTGVGDYDKIDEIIALRQNRFTPSTYLMNEEERVITGSNAHAYVKLSEGCNQACSFCAIPGFKGKLHSRTLESLIKEVKALVSKGFYDFSFISQDSSSYLRDMGEKEGLIKLIDAVEKIEGIKSARILYLYPTTTSNALIERIIASPLCHNYFDMPIQHISDTMLKRMKRGAGRERIMEQLEMMRKAPNSFIRTSFIVGHPEESDAEFEELLSFAKRFDFDRVNIFAYSDEEDTSAYEMHGKIDTKTINKRIKQLDKIVQAKTKQSFEKEVGKEVLILIEGESSEHELFMGARELLWAPGIDGEILVNDSEVENVSIGASYRAKITELVGDKLVATITALA</sequence>
<evidence type="ECO:0000256" key="4">
    <source>
        <dbReference type="ARBA" id="ARBA00022691"/>
    </source>
</evidence>
<dbReference type="GO" id="GO:0035599">
    <property type="term" value="F:aspartic acid methylthiotransferase activity"/>
    <property type="evidence" value="ECO:0007669"/>
    <property type="project" value="TreeGrafter"/>
</dbReference>
<dbReference type="InterPro" id="IPR023404">
    <property type="entry name" value="rSAM_horseshoe"/>
</dbReference>
<evidence type="ECO:0000256" key="7">
    <source>
        <dbReference type="ARBA" id="ARBA00023014"/>
    </source>
</evidence>
<dbReference type="EMBL" id="CP001816">
    <property type="protein sequence ID" value="ACZ11472.1"/>
    <property type="molecule type" value="Genomic_DNA"/>
</dbReference>
<comment type="cofactor">
    <cofactor evidence="8">
        <name>[4Fe-4S] cluster</name>
        <dbReference type="ChEBI" id="CHEBI:49883"/>
    </cofactor>
    <text evidence="8">Binds 2 [4Fe-4S] clusters. One cluster is coordinated with 3 cysteines and an exchangeable S-adenosyl-L-methionine.</text>
</comment>
<evidence type="ECO:0000256" key="5">
    <source>
        <dbReference type="ARBA" id="ARBA00022723"/>
    </source>
</evidence>
<evidence type="ECO:0000256" key="3">
    <source>
        <dbReference type="ARBA" id="ARBA00022679"/>
    </source>
</evidence>
<dbReference type="SFLD" id="SFLDG01082">
    <property type="entry name" value="B12-binding_domain_containing"/>
    <property type="match status" value="1"/>
</dbReference>
<evidence type="ECO:0000256" key="1">
    <source>
        <dbReference type="ARBA" id="ARBA00022485"/>
    </source>
</evidence>
<dbReference type="SMART" id="SM00729">
    <property type="entry name" value="Elp3"/>
    <property type="match status" value="1"/>
</dbReference>
<name>D1AZK5_SULD5</name>
<dbReference type="OrthoDB" id="9805215at2"/>
<reference evidence="12" key="1">
    <citation type="submission" date="2009-11" db="EMBL/GenBank/DDBJ databases">
        <title>The complete genome of Sulfurospirillum deleyianum DSM 6946.</title>
        <authorList>
            <consortium name="US DOE Joint Genome Institute (JGI-PGF)"/>
            <person name="Lucas S."/>
            <person name="Copeland A."/>
            <person name="Lapidus A."/>
            <person name="Glavina del Rio T."/>
            <person name="Dalin E."/>
            <person name="Tice H."/>
            <person name="Bruce D."/>
            <person name="Goodwin L."/>
            <person name="Pitluck S."/>
            <person name="Kyrpides N."/>
            <person name="Mavromatis K."/>
            <person name="Ivanova N."/>
            <person name="Ovchinnikova G."/>
            <person name="Munk A.C."/>
            <person name="Lu M."/>
            <person name="Brettin T."/>
            <person name="Detter J.C."/>
            <person name="Han C."/>
            <person name="Tapia R."/>
            <person name="Larimer F."/>
            <person name="Land M."/>
            <person name="Hauser L."/>
            <person name="Markowitz V."/>
            <person name="Cheng J.F."/>
            <person name="Hugenholtz P."/>
            <person name="Woyke T."/>
            <person name="Wu D."/>
            <person name="Aumann P."/>
            <person name="Schneider S."/>
            <person name="Lang E."/>
            <person name="Spring S."/>
            <person name="Klenk H.P."/>
            <person name="Eisen J.A."/>
        </authorList>
    </citation>
    <scope>NUCLEOTIDE SEQUENCE [LARGE SCALE GENOMIC DNA]</scope>
    <source>
        <strain evidence="12">ATCC 51133 / DSM 6946 / 5175</strain>
    </source>
</reference>
<keyword evidence="5 8" id="KW-0479">Metal-binding</keyword>
<comment type="subcellular location">
    <subcellularLocation>
        <location evidence="8">Cytoplasm</location>
    </subcellularLocation>
</comment>
<dbReference type="SFLD" id="SFLDF00274">
    <property type="entry name" value="ribosomal_protein_S12_methylth"/>
    <property type="match status" value="1"/>
</dbReference>
<dbReference type="Proteomes" id="UP000002222">
    <property type="component" value="Chromosome"/>
</dbReference>
<evidence type="ECO:0000313" key="12">
    <source>
        <dbReference type="Proteomes" id="UP000002222"/>
    </source>
</evidence>
<dbReference type="InterPro" id="IPR007197">
    <property type="entry name" value="rSAM"/>
</dbReference>
<evidence type="ECO:0000259" key="10">
    <source>
        <dbReference type="PROSITE" id="PS51918"/>
    </source>
</evidence>
<dbReference type="PROSITE" id="PS01278">
    <property type="entry name" value="MTTASE_RADICAL"/>
    <property type="match status" value="1"/>
</dbReference>
<dbReference type="InterPro" id="IPR005840">
    <property type="entry name" value="Ribosomal_uS12_MeSTrfase_RimO"/>
</dbReference>
<feature type="domain" description="MTTase N-terminal" evidence="9">
    <location>
        <begin position="2"/>
        <end position="114"/>
    </location>
</feature>
<keyword evidence="7 8" id="KW-0411">Iron-sulfur</keyword>
<evidence type="ECO:0000313" key="11">
    <source>
        <dbReference type="EMBL" id="ACZ11472.1"/>
    </source>
</evidence>
<feature type="binding site" evidence="8">
    <location>
        <position position="152"/>
    </location>
    <ligand>
        <name>[4Fe-4S] cluster</name>
        <dbReference type="ChEBI" id="CHEBI:49883"/>
        <label>2</label>
        <note>4Fe-4S-S-AdoMet</note>
    </ligand>
</feature>
<dbReference type="Pfam" id="PF04055">
    <property type="entry name" value="Radical_SAM"/>
    <property type="match status" value="1"/>
</dbReference>
<organism evidence="11 12">
    <name type="scientific">Sulfurospirillum deleyianum (strain ATCC 51133 / DSM 6946 / 5175)</name>
    <dbReference type="NCBI Taxonomy" id="525898"/>
    <lineage>
        <taxon>Bacteria</taxon>
        <taxon>Pseudomonadati</taxon>
        <taxon>Campylobacterota</taxon>
        <taxon>Epsilonproteobacteria</taxon>
        <taxon>Campylobacterales</taxon>
        <taxon>Sulfurospirillaceae</taxon>
        <taxon>Sulfurospirillum</taxon>
    </lineage>
</organism>
<dbReference type="InterPro" id="IPR012340">
    <property type="entry name" value="NA-bd_OB-fold"/>
</dbReference>
<dbReference type="PROSITE" id="PS51918">
    <property type="entry name" value="RADICAL_SAM"/>
    <property type="match status" value="1"/>
</dbReference>
<reference evidence="11 12" key="2">
    <citation type="journal article" date="2010" name="Stand. Genomic Sci.">
        <title>Complete genome sequence of Sulfurospirillum deleyianum type strain (5175).</title>
        <authorList>
            <person name="Sikorski J."/>
            <person name="Lapidus A."/>
            <person name="Copeland A."/>
            <person name="Glavina Del Rio T."/>
            <person name="Nolan M."/>
            <person name="Lucas S."/>
            <person name="Chen F."/>
            <person name="Tice H."/>
            <person name="Cheng J.F."/>
            <person name="Saunders E."/>
            <person name="Bruce D."/>
            <person name="Goodwin L."/>
            <person name="Pitluck S."/>
            <person name="Ovchinnikova G."/>
            <person name="Pati A."/>
            <person name="Ivanova N."/>
            <person name="Mavromatis K."/>
            <person name="Chen A."/>
            <person name="Palaniappan K."/>
            <person name="Chain P."/>
            <person name="Land M."/>
            <person name="Hauser L."/>
            <person name="Chang Y.J."/>
            <person name="Jeffries C.D."/>
            <person name="Brettin T."/>
            <person name="Detter J.C."/>
            <person name="Han C."/>
            <person name="Rohde M."/>
            <person name="Lang E."/>
            <person name="Spring S."/>
            <person name="Goker M."/>
            <person name="Bristow J."/>
            <person name="Eisen J.A."/>
            <person name="Markowitz V."/>
            <person name="Hugenholtz P."/>
            <person name="Kyrpides N.C."/>
            <person name="Klenk H.P."/>
        </authorList>
    </citation>
    <scope>NUCLEOTIDE SEQUENCE [LARGE SCALE GENOMIC DNA]</scope>
    <source>
        <strain evidence="12">ATCC 51133 / DSM 6946 / 5175</strain>
    </source>
</reference>
<evidence type="ECO:0000259" key="9">
    <source>
        <dbReference type="PROSITE" id="PS51449"/>
    </source>
</evidence>
<dbReference type="PANTHER" id="PTHR43837:SF1">
    <property type="entry name" value="RIBOSOMAL PROTEIN US12 METHYLTHIOTRANSFERASE RIMO"/>
    <property type="match status" value="1"/>
</dbReference>
<comment type="similarity">
    <text evidence="8">Belongs to the methylthiotransferase family. RimO subfamily.</text>
</comment>
<dbReference type="GO" id="GO:0051539">
    <property type="term" value="F:4 iron, 4 sulfur cluster binding"/>
    <property type="evidence" value="ECO:0007669"/>
    <property type="project" value="UniProtKB-UniRule"/>
</dbReference>
<dbReference type="InterPro" id="IPR005839">
    <property type="entry name" value="Methylthiotransferase"/>
</dbReference>
<evidence type="ECO:0000256" key="8">
    <source>
        <dbReference type="HAMAP-Rule" id="MF_01865"/>
    </source>
</evidence>
<keyword evidence="4 8" id="KW-0949">S-adenosyl-L-methionine</keyword>
<evidence type="ECO:0000256" key="6">
    <source>
        <dbReference type="ARBA" id="ARBA00023004"/>
    </source>
</evidence>
<dbReference type="GO" id="GO:0103039">
    <property type="term" value="F:protein methylthiotransferase activity"/>
    <property type="evidence" value="ECO:0007669"/>
    <property type="project" value="UniProtKB-EC"/>
</dbReference>
<dbReference type="NCBIfam" id="TIGR01125">
    <property type="entry name" value="30S ribosomal protein S12 methylthiotransferase RimO"/>
    <property type="match status" value="1"/>
</dbReference>
<feature type="domain" description="Radical SAM core" evidence="10">
    <location>
        <begin position="131"/>
        <end position="363"/>
    </location>
</feature>
<dbReference type="InterPro" id="IPR020612">
    <property type="entry name" value="Methylthiotransferase_CS"/>
</dbReference>
<dbReference type="Pfam" id="PF00919">
    <property type="entry name" value="UPF0004"/>
    <property type="match status" value="1"/>
</dbReference>
<dbReference type="PROSITE" id="PS51449">
    <property type="entry name" value="MTTASE_N"/>
    <property type="match status" value="1"/>
</dbReference>
<dbReference type="Gene3D" id="3.40.50.12160">
    <property type="entry name" value="Methylthiotransferase, N-terminal domain"/>
    <property type="match status" value="1"/>
</dbReference>
<feature type="binding site" evidence="8">
    <location>
        <position position="11"/>
    </location>
    <ligand>
        <name>[4Fe-4S] cluster</name>
        <dbReference type="ChEBI" id="CHEBI:49883"/>
        <label>1</label>
    </ligand>
</feature>
<proteinExistence type="inferred from homology"/>
<dbReference type="InterPro" id="IPR013848">
    <property type="entry name" value="Methylthiotransferase_N"/>
</dbReference>
<evidence type="ECO:0000256" key="2">
    <source>
        <dbReference type="ARBA" id="ARBA00022490"/>
    </source>
</evidence>
<dbReference type="EC" id="2.8.4.4" evidence="8"/>
<dbReference type="InterPro" id="IPR058240">
    <property type="entry name" value="rSAM_sf"/>
</dbReference>
<dbReference type="GO" id="GO:0006400">
    <property type="term" value="P:tRNA modification"/>
    <property type="evidence" value="ECO:0007669"/>
    <property type="project" value="InterPro"/>
</dbReference>
<keyword evidence="1 8" id="KW-0004">4Fe-4S</keyword>
<feature type="binding site" evidence="8">
    <location>
        <position position="77"/>
    </location>
    <ligand>
        <name>[4Fe-4S] cluster</name>
        <dbReference type="ChEBI" id="CHEBI:49883"/>
        <label>1</label>
    </ligand>
</feature>
<dbReference type="SFLD" id="SFLDG01061">
    <property type="entry name" value="methylthiotransferase"/>
    <property type="match status" value="1"/>
</dbReference>
<dbReference type="NCBIfam" id="TIGR00089">
    <property type="entry name" value="MiaB/RimO family radical SAM methylthiotransferase"/>
    <property type="match status" value="1"/>
</dbReference>
<accession>D1AZK5</accession>
<protein>
    <recommendedName>
        <fullName evidence="8">Ribosomal protein uS12 methylthiotransferase RimO</fullName>
        <shortName evidence="8">uS12 MTTase</shortName>
        <shortName evidence="8">uS12 methylthiotransferase</shortName>
        <ecNumber evidence="8">2.8.4.4</ecNumber>
    </recommendedName>
    <alternativeName>
        <fullName evidence="8">Ribosomal protein uS12 (aspartate-C(3))-methylthiotransferase</fullName>
    </alternativeName>
    <alternativeName>
        <fullName evidence="8">Ribosome maturation factor RimO</fullName>
    </alternativeName>
</protein>
<dbReference type="Gene3D" id="3.80.30.20">
    <property type="entry name" value="tm_1862 like domain"/>
    <property type="match status" value="1"/>
</dbReference>
<comment type="catalytic activity">
    <reaction evidence="8">
        <text>L-aspartate(89)-[ribosomal protein uS12]-hydrogen + (sulfur carrier)-SH + AH2 + 2 S-adenosyl-L-methionine = 3-methylsulfanyl-L-aspartate(89)-[ribosomal protein uS12]-hydrogen + (sulfur carrier)-H + 5'-deoxyadenosine + L-methionine + A + S-adenosyl-L-homocysteine + 2 H(+)</text>
        <dbReference type="Rhea" id="RHEA:37087"/>
        <dbReference type="Rhea" id="RHEA-COMP:10460"/>
        <dbReference type="Rhea" id="RHEA-COMP:10461"/>
        <dbReference type="Rhea" id="RHEA-COMP:14737"/>
        <dbReference type="Rhea" id="RHEA-COMP:14739"/>
        <dbReference type="ChEBI" id="CHEBI:13193"/>
        <dbReference type="ChEBI" id="CHEBI:15378"/>
        <dbReference type="ChEBI" id="CHEBI:17319"/>
        <dbReference type="ChEBI" id="CHEBI:17499"/>
        <dbReference type="ChEBI" id="CHEBI:29917"/>
        <dbReference type="ChEBI" id="CHEBI:29961"/>
        <dbReference type="ChEBI" id="CHEBI:57844"/>
        <dbReference type="ChEBI" id="CHEBI:57856"/>
        <dbReference type="ChEBI" id="CHEBI:59789"/>
        <dbReference type="ChEBI" id="CHEBI:64428"/>
        <dbReference type="ChEBI" id="CHEBI:73599"/>
        <dbReference type="EC" id="2.8.4.4"/>
    </reaction>
</comment>
<feature type="binding site" evidence="8">
    <location>
        <position position="45"/>
    </location>
    <ligand>
        <name>[4Fe-4S] cluster</name>
        <dbReference type="ChEBI" id="CHEBI:49883"/>
        <label>1</label>
    </ligand>
</feature>
<keyword evidence="12" id="KW-1185">Reference proteome</keyword>
<dbReference type="HOGENOM" id="CLU_018697_0_1_7"/>
<dbReference type="InterPro" id="IPR038135">
    <property type="entry name" value="Methylthiotransferase_N_sf"/>
</dbReference>
<dbReference type="KEGG" id="sdl:Sdel_0435"/>
<dbReference type="Pfam" id="PF18693">
    <property type="entry name" value="TRAM_2"/>
    <property type="match status" value="1"/>
</dbReference>
<gene>
    <name evidence="8" type="primary">rimO</name>
    <name evidence="11" type="ordered locus">Sdel_0435</name>
</gene>
<dbReference type="PANTHER" id="PTHR43837">
    <property type="entry name" value="RIBOSOMAL PROTEIN S12 METHYLTHIOTRANSFERASE RIMO"/>
    <property type="match status" value="1"/>
</dbReference>
<dbReference type="InterPro" id="IPR006638">
    <property type="entry name" value="Elp3/MiaA/NifB-like_rSAM"/>
</dbReference>
<dbReference type="AlphaFoldDB" id="D1AZK5"/>
<comment type="function">
    <text evidence="8">Catalyzes the methylthiolation of an aspartic acid residue of ribosomal protein uS12.</text>
</comment>
<dbReference type="RefSeq" id="WP_012856238.1">
    <property type="nucleotide sequence ID" value="NC_013512.1"/>
</dbReference>
<dbReference type="HAMAP" id="MF_01865">
    <property type="entry name" value="MTTase_RimO"/>
    <property type="match status" value="1"/>
</dbReference>
<dbReference type="GO" id="GO:0046872">
    <property type="term" value="F:metal ion binding"/>
    <property type="evidence" value="ECO:0007669"/>
    <property type="project" value="UniProtKB-KW"/>
</dbReference>
<keyword evidence="3 8" id="KW-0808">Transferase</keyword>
<dbReference type="STRING" id="525898.Sdel_0435"/>
<dbReference type="InterPro" id="IPR002792">
    <property type="entry name" value="TRAM_dom"/>
</dbReference>
<dbReference type="SUPFAM" id="SSF102114">
    <property type="entry name" value="Radical SAM enzymes"/>
    <property type="match status" value="1"/>
</dbReference>
<dbReference type="SFLD" id="SFLDS00029">
    <property type="entry name" value="Radical_SAM"/>
    <property type="match status" value="1"/>
</dbReference>